<protein>
    <recommendedName>
        <fullName evidence="2">MaoC-like domain-containing protein</fullName>
    </recommendedName>
</protein>
<keyword evidence="4" id="KW-1185">Reference proteome</keyword>
<evidence type="ECO:0000313" key="3">
    <source>
        <dbReference type="EMBL" id="GAA4282713.1"/>
    </source>
</evidence>
<comment type="caution">
    <text evidence="3">The sequence shown here is derived from an EMBL/GenBank/DDBJ whole genome shotgun (WGS) entry which is preliminary data.</text>
</comment>
<evidence type="ECO:0000256" key="1">
    <source>
        <dbReference type="ARBA" id="ARBA00005254"/>
    </source>
</evidence>
<comment type="similarity">
    <text evidence="1">Belongs to the enoyl-CoA hydratase/isomerase family.</text>
</comment>
<accession>A0ABP8EFN9</accession>
<dbReference type="Proteomes" id="UP001501586">
    <property type="component" value="Unassembled WGS sequence"/>
</dbReference>
<dbReference type="Gene3D" id="3.10.129.10">
    <property type="entry name" value="Hotdog Thioesterase"/>
    <property type="match status" value="1"/>
</dbReference>
<organism evidence="3 4">
    <name type="scientific">Brevibacterium daeguense</name>
    <dbReference type="NCBI Taxonomy" id="909936"/>
    <lineage>
        <taxon>Bacteria</taxon>
        <taxon>Bacillati</taxon>
        <taxon>Actinomycetota</taxon>
        <taxon>Actinomycetes</taxon>
        <taxon>Micrococcales</taxon>
        <taxon>Brevibacteriaceae</taxon>
        <taxon>Brevibacterium</taxon>
    </lineage>
</organism>
<dbReference type="Pfam" id="PF01575">
    <property type="entry name" value="MaoC_dehydratas"/>
    <property type="match status" value="1"/>
</dbReference>
<sequence>MTSQEAVSQSAQRLKAEDLPIGETLELGSYTVTEEEIIAFAQQWDPQYFHVDREAAAASDFGGIIASGIHTVAIFQRLCVENFFSRFDIIAGRKVSELQFKRPVFPGAVLRGEVLINSVTPAGPGRAAFTSTGTLVDDRGRLMFSIENDSLIRTRGETPAEPNA</sequence>
<evidence type="ECO:0000313" key="4">
    <source>
        <dbReference type="Proteomes" id="UP001501586"/>
    </source>
</evidence>
<dbReference type="PANTHER" id="PTHR43664">
    <property type="entry name" value="MONOAMINE OXIDASE-RELATED"/>
    <property type="match status" value="1"/>
</dbReference>
<dbReference type="RefSeq" id="WP_236865235.1">
    <property type="nucleotide sequence ID" value="NZ_BAABAZ010000003.1"/>
</dbReference>
<evidence type="ECO:0000259" key="2">
    <source>
        <dbReference type="Pfam" id="PF01575"/>
    </source>
</evidence>
<gene>
    <name evidence="3" type="ORF">GCM10022261_02440</name>
</gene>
<reference evidence="4" key="1">
    <citation type="journal article" date="2019" name="Int. J. Syst. Evol. Microbiol.">
        <title>The Global Catalogue of Microorganisms (GCM) 10K type strain sequencing project: providing services to taxonomists for standard genome sequencing and annotation.</title>
        <authorList>
            <consortium name="The Broad Institute Genomics Platform"/>
            <consortium name="The Broad Institute Genome Sequencing Center for Infectious Disease"/>
            <person name="Wu L."/>
            <person name="Ma J."/>
        </authorList>
    </citation>
    <scope>NUCLEOTIDE SEQUENCE [LARGE SCALE GENOMIC DNA]</scope>
    <source>
        <strain evidence="4">JCM 17458</strain>
    </source>
</reference>
<name>A0ABP8EFN9_9MICO</name>
<dbReference type="EMBL" id="BAABAZ010000003">
    <property type="protein sequence ID" value="GAA4282713.1"/>
    <property type="molecule type" value="Genomic_DNA"/>
</dbReference>
<feature type="domain" description="MaoC-like" evidence="2">
    <location>
        <begin position="21"/>
        <end position="117"/>
    </location>
</feature>
<dbReference type="InterPro" id="IPR002539">
    <property type="entry name" value="MaoC-like_dom"/>
</dbReference>
<dbReference type="InterPro" id="IPR029069">
    <property type="entry name" value="HotDog_dom_sf"/>
</dbReference>
<dbReference type="PANTHER" id="PTHR43664:SF1">
    <property type="entry name" value="BETA-METHYLMALYL-COA DEHYDRATASE"/>
    <property type="match status" value="1"/>
</dbReference>
<proteinExistence type="inferred from homology"/>
<dbReference type="SUPFAM" id="SSF54637">
    <property type="entry name" value="Thioesterase/thiol ester dehydrase-isomerase"/>
    <property type="match status" value="1"/>
</dbReference>
<dbReference type="InterPro" id="IPR052342">
    <property type="entry name" value="MCH/BMMD"/>
</dbReference>